<protein>
    <recommendedName>
        <fullName evidence="1">Mutator-like transposase domain-containing protein</fullName>
    </recommendedName>
</protein>
<dbReference type="EMBL" id="BMAO01005970">
    <property type="protein sequence ID" value="GFR05051.1"/>
    <property type="molecule type" value="Genomic_DNA"/>
</dbReference>
<evidence type="ECO:0000313" key="3">
    <source>
        <dbReference type="Proteomes" id="UP000887116"/>
    </source>
</evidence>
<gene>
    <name evidence="2" type="primary">AVEN_174286_1</name>
    <name evidence="2" type="ORF">TNCT_591881</name>
</gene>
<dbReference type="AlphaFoldDB" id="A0A8X6LBU4"/>
<dbReference type="Pfam" id="PF20700">
    <property type="entry name" value="Mutator"/>
    <property type="match status" value="1"/>
</dbReference>
<evidence type="ECO:0000259" key="1">
    <source>
        <dbReference type="Pfam" id="PF20700"/>
    </source>
</evidence>
<dbReference type="Proteomes" id="UP000887116">
    <property type="component" value="Unassembled WGS sequence"/>
</dbReference>
<feature type="domain" description="Mutator-like transposase" evidence="1">
    <location>
        <begin position="62"/>
        <end position="191"/>
    </location>
</feature>
<dbReference type="PANTHER" id="PTHR31511">
    <property type="entry name" value="PROTEIN CBG23764"/>
    <property type="match status" value="1"/>
</dbReference>
<dbReference type="InterPro" id="IPR043502">
    <property type="entry name" value="DNA/RNA_pol_sf"/>
</dbReference>
<proteinExistence type="predicted"/>
<organism evidence="2 3">
    <name type="scientific">Trichonephila clavata</name>
    <name type="common">Joro spider</name>
    <name type="synonym">Nephila clavata</name>
    <dbReference type="NCBI Taxonomy" id="2740835"/>
    <lineage>
        <taxon>Eukaryota</taxon>
        <taxon>Metazoa</taxon>
        <taxon>Ecdysozoa</taxon>
        <taxon>Arthropoda</taxon>
        <taxon>Chelicerata</taxon>
        <taxon>Arachnida</taxon>
        <taxon>Araneae</taxon>
        <taxon>Araneomorphae</taxon>
        <taxon>Entelegynae</taxon>
        <taxon>Araneoidea</taxon>
        <taxon>Nephilidae</taxon>
        <taxon>Trichonephila</taxon>
    </lineage>
</organism>
<comment type="caution">
    <text evidence="2">The sequence shown here is derived from an EMBL/GenBank/DDBJ whole genome shotgun (WGS) entry which is preliminary data.</text>
</comment>
<dbReference type="PANTHER" id="PTHR31511:SF12">
    <property type="entry name" value="RHO TERMINATION FACTOR N-TERMINAL DOMAIN-CONTAINING PROTEIN"/>
    <property type="match status" value="1"/>
</dbReference>
<name>A0A8X6LBU4_TRICU</name>
<dbReference type="InterPro" id="IPR049012">
    <property type="entry name" value="Mutator_transp_dom"/>
</dbReference>
<dbReference type="GO" id="GO:0071897">
    <property type="term" value="P:DNA biosynthetic process"/>
    <property type="evidence" value="ECO:0007669"/>
    <property type="project" value="UniProtKB-ARBA"/>
</dbReference>
<evidence type="ECO:0000313" key="2">
    <source>
        <dbReference type="EMBL" id="GFR05051.1"/>
    </source>
</evidence>
<accession>A0A8X6LBU4</accession>
<keyword evidence="3" id="KW-1185">Reference proteome</keyword>
<reference evidence="2" key="1">
    <citation type="submission" date="2020-07" db="EMBL/GenBank/DDBJ databases">
        <title>Multicomponent nature underlies the extraordinary mechanical properties of spider dragline silk.</title>
        <authorList>
            <person name="Kono N."/>
            <person name="Nakamura H."/>
            <person name="Mori M."/>
            <person name="Yoshida Y."/>
            <person name="Ohtoshi R."/>
            <person name="Malay A.D."/>
            <person name="Moran D.A.P."/>
            <person name="Tomita M."/>
            <person name="Numata K."/>
            <person name="Arakawa K."/>
        </authorList>
    </citation>
    <scope>NUCLEOTIDE SEQUENCE</scope>
</reference>
<sequence>MSSKAQSRGSDYRRKRKRFHNNQYTRKVSDKLDVDCISASAKKLCKESDLDKEVRNFNQSNGYRLINIDILLSELSQYVTCPNCNTKAVLKEKILYGLVSEFYVECHSCSTLSTFKSSPVIASGKDYEVNTRITYAMRTVGQGFCGIKHFCKAMDLPPPVSQKAYEKILRKINLASCEVADDSMKNAAKEEILASGSNQICVSGDGFVILELSKVLMYNFHYNHIKKRYMDKANLLFTDTDSLTYEIETEDIYKDMGENLNIYDTSDYPQDHALYSEKNKKRIGCFKDEMNSKPIIEFVGLRAKMYSILTPDSEKKTAKGVSKVVIQQKLKHSNYLQCLKENKSTKENMILIKSENHDIYTVRQNKTALSSFDDNIGTFAYGHYKINENPI</sequence>
<dbReference type="SUPFAM" id="SSF56672">
    <property type="entry name" value="DNA/RNA polymerases"/>
    <property type="match status" value="1"/>
</dbReference>
<dbReference type="OrthoDB" id="8191111at2759"/>